<dbReference type="PANTHER" id="PTHR48098:SF1">
    <property type="entry name" value="DIACYLGLYCEROL ACYLTRANSFERASE_MYCOLYLTRANSFERASE AG85A"/>
    <property type="match status" value="1"/>
</dbReference>
<dbReference type="RefSeq" id="WP_245394858.1">
    <property type="nucleotide sequence ID" value="NZ_JADNYM010000041.1"/>
</dbReference>
<dbReference type="InterPro" id="IPR050583">
    <property type="entry name" value="Mycobacterial_A85_antigen"/>
</dbReference>
<dbReference type="InterPro" id="IPR000801">
    <property type="entry name" value="Esterase-like"/>
</dbReference>
<organism evidence="1 2">
    <name type="scientific">Arthrobacter terrae</name>
    <dbReference type="NCBI Taxonomy" id="2935737"/>
    <lineage>
        <taxon>Bacteria</taxon>
        <taxon>Bacillati</taxon>
        <taxon>Actinomycetota</taxon>
        <taxon>Actinomycetes</taxon>
        <taxon>Micrococcales</taxon>
        <taxon>Micrococcaceae</taxon>
        <taxon>Arthrobacter</taxon>
    </lineage>
</organism>
<evidence type="ECO:0000313" key="2">
    <source>
        <dbReference type="Proteomes" id="UP000655366"/>
    </source>
</evidence>
<dbReference type="GO" id="GO:0016747">
    <property type="term" value="F:acyltransferase activity, transferring groups other than amino-acyl groups"/>
    <property type="evidence" value="ECO:0007669"/>
    <property type="project" value="TreeGrafter"/>
</dbReference>
<dbReference type="EMBL" id="JADNYM010000041">
    <property type="protein sequence ID" value="MBG0741778.1"/>
    <property type="molecule type" value="Genomic_DNA"/>
</dbReference>
<sequence>NTLNAGLGAARNWAVAGFSYGGTCALQMAVNFPDVYPTFIDISGENMPTIPAGHQALLNSYFHGDAAAFARQNPLDVFKTGHFPATAGIITVGAADSFYKPQGEQVYAAAKAAGLNVTLQTLPGSHIWQAWRPGLQNNLDWLMQRYDVTP</sequence>
<dbReference type="SUPFAM" id="SSF53474">
    <property type="entry name" value="alpha/beta-Hydrolases"/>
    <property type="match status" value="1"/>
</dbReference>
<dbReference type="InterPro" id="IPR029058">
    <property type="entry name" value="AB_hydrolase_fold"/>
</dbReference>
<dbReference type="PANTHER" id="PTHR48098">
    <property type="entry name" value="ENTEROCHELIN ESTERASE-RELATED"/>
    <property type="match status" value="1"/>
</dbReference>
<proteinExistence type="predicted"/>
<comment type="caution">
    <text evidence="1">The sequence shown here is derived from an EMBL/GenBank/DDBJ whole genome shotgun (WGS) entry which is preliminary data.</text>
</comment>
<name>A0A931G759_9MICC</name>
<dbReference type="Gene3D" id="3.40.50.1820">
    <property type="entry name" value="alpha/beta hydrolase"/>
    <property type="match status" value="1"/>
</dbReference>
<accession>A0A931G759</accession>
<evidence type="ECO:0000313" key="1">
    <source>
        <dbReference type="EMBL" id="MBG0741778.1"/>
    </source>
</evidence>
<gene>
    <name evidence="1" type="ORF">IV500_20700</name>
</gene>
<keyword evidence="2" id="KW-1185">Reference proteome</keyword>
<dbReference type="Pfam" id="PF00756">
    <property type="entry name" value="Esterase"/>
    <property type="match status" value="1"/>
</dbReference>
<protein>
    <recommendedName>
        <fullName evidence="3">Esterase</fullName>
    </recommendedName>
</protein>
<dbReference type="Proteomes" id="UP000655366">
    <property type="component" value="Unassembled WGS sequence"/>
</dbReference>
<reference evidence="1 2" key="1">
    <citation type="submission" date="2020-11" db="EMBL/GenBank/DDBJ databases">
        <title>Arthrobacter antarcticus sp. nov., isolated from Antarctic Soil.</title>
        <authorList>
            <person name="Li J."/>
        </authorList>
    </citation>
    <scope>NUCLEOTIDE SEQUENCE [LARGE SCALE GENOMIC DNA]</scope>
    <source>
        <strain evidence="1 2">Z1-20</strain>
    </source>
</reference>
<evidence type="ECO:0008006" key="3">
    <source>
        <dbReference type="Google" id="ProtNLM"/>
    </source>
</evidence>
<dbReference type="AlphaFoldDB" id="A0A931G759"/>
<feature type="non-terminal residue" evidence="1">
    <location>
        <position position="1"/>
    </location>
</feature>